<evidence type="ECO:0000313" key="2">
    <source>
        <dbReference type="Proteomes" id="UP000738325"/>
    </source>
</evidence>
<reference evidence="1" key="1">
    <citation type="journal article" date="2020" name="Fungal Divers.">
        <title>Resolving the Mortierellaceae phylogeny through synthesis of multi-gene phylogenetics and phylogenomics.</title>
        <authorList>
            <person name="Vandepol N."/>
            <person name="Liber J."/>
            <person name="Desiro A."/>
            <person name="Na H."/>
            <person name="Kennedy M."/>
            <person name="Barry K."/>
            <person name="Grigoriev I.V."/>
            <person name="Miller A.N."/>
            <person name="O'Donnell K."/>
            <person name="Stajich J.E."/>
            <person name="Bonito G."/>
        </authorList>
    </citation>
    <scope>NUCLEOTIDE SEQUENCE</scope>
    <source>
        <strain evidence="1">REB-010B</strain>
    </source>
</reference>
<accession>A0A9P6UIM1</accession>
<dbReference type="AlphaFoldDB" id="A0A9P6UIM1"/>
<protein>
    <submittedName>
        <fullName evidence="1">Uncharacterized protein</fullName>
    </submittedName>
</protein>
<dbReference type="OrthoDB" id="2447926at2759"/>
<name>A0A9P6UIM1_9FUNG</name>
<organism evidence="1 2">
    <name type="scientific">Dissophora globulifera</name>
    <dbReference type="NCBI Taxonomy" id="979702"/>
    <lineage>
        <taxon>Eukaryota</taxon>
        <taxon>Fungi</taxon>
        <taxon>Fungi incertae sedis</taxon>
        <taxon>Mucoromycota</taxon>
        <taxon>Mortierellomycotina</taxon>
        <taxon>Mortierellomycetes</taxon>
        <taxon>Mortierellales</taxon>
        <taxon>Mortierellaceae</taxon>
        <taxon>Dissophora</taxon>
    </lineage>
</organism>
<proteinExistence type="predicted"/>
<evidence type="ECO:0000313" key="1">
    <source>
        <dbReference type="EMBL" id="KAG0302486.1"/>
    </source>
</evidence>
<feature type="non-terminal residue" evidence="1">
    <location>
        <position position="95"/>
    </location>
</feature>
<comment type="caution">
    <text evidence="1">The sequence shown here is derived from an EMBL/GenBank/DDBJ whole genome shotgun (WGS) entry which is preliminary data.</text>
</comment>
<gene>
    <name evidence="1" type="ORF">BGZ99_002988</name>
</gene>
<sequence>MSNQEPICTPHGLAEQVQDPNVDVHQVLVHLANNMDGLDQLQQQFNGLHTHIPAQATHVINQPNPEALCTIPSSLEAPTTHSLEQQQMHYNLSGS</sequence>
<dbReference type="Proteomes" id="UP000738325">
    <property type="component" value="Unassembled WGS sequence"/>
</dbReference>
<keyword evidence="2" id="KW-1185">Reference proteome</keyword>
<dbReference type="EMBL" id="JAAAIP010001981">
    <property type="protein sequence ID" value="KAG0302486.1"/>
    <property type="molecule type" value="Genomic_DNA"/>
</dbReference>